<dbReference type="STRING" id="1907666.DSM25559_0533"/>
<evidence type="ECO:0000256" key="2">
    <source>
        <dbReference type="ARBA" id="ARBA00022555"/>
    </source>
</evidence>
<feature type="binding site" evidence="7">
    <location>
        <position position="112"/>
    </location>
    <ligand>
        <name>tRNA</name>
        <dbReference type="ChEBI" id="CHEBI:17843"/>
    </ligand>
</feature>
<proteinExistence type="inferred from homology"/>
<dbReference type="CDD" id="cd00462">
    <property type="entry name" value="PTH"/>
    <property type="match status" value="1"/>
</dbReference>
<comment type="function">
    <text evidence="7">Catalyzes the release of premature peptidyl moieties from peptidyl-tRNA molecules trapped in stalled 50S ribosomal subunits, and thus maintains levels of free tRNAs and 50S ribosomes.</text>
</comment>
<keyword evidence="4 7" id="KW-0694">RNA-binding</keyword>
<gene>
    <name evidence="7 11" type="primary">pth</name>
    <name evidence="11" type="ORF">DSM25559_0533</name>
</gene>
<feature type="binding site" evidence="7">
    <location>
        <position position="64"/>
    </location>
    <ligand>
        <name>tRNA</name>
        <dbReference type="ChEBI" id="CHEBI:17843"/>
    </ligand>
</feature>
<dbReference type="InterPro" id="IPR018171">
    <property type="entry name" value="Pept_tRNA_hydro_CS"/>
</dbReference>
<evidence type="ECO:0000256" key="3">
    <source>
        <dbReference type="ARBA" id="ARBA00022801"/>
    </source>
</evidence>
<dbReference type="GO" id="GO:0004045">
    <property type="term" value="F:peptidyl-tRNA hydrolase activity"/>
    <property type="evidence" value="ECO:0007669"/>
    <property type="project" value="UniProtKB-UniRule"/>
</dbReference>
<accession>A0A1R3TD44</accession>
<keyword evidence="2 7" id="KW-0820">tRNA-binding</keyword>
<dbReference type="HAMAP" id="MF_00083">
    <property type="entry name" value="Pept_tRNA_hydro_bact"/>
    <property type="match status" value="1"/>
</dbReference>
<evidence type="ECO:0000256" key="4">
    <source>
        <dbReference type="ARBA" id="ARBA00022884"/>
    </source>
</evidence>
<evidence type="ECO:0000256" key="8">
    <source>
        <dbReference type="RuleBase" id="RU000673"/>
    </source>
</evidence>
<reference evidence="12" key="1">
    <citation type="submission" date="2016-10" db="EMBL/GenBank/DDBJ databases">
        <authorList>
            <person name="Wibberg D."/>
        </authorList>
    </citation>
    <scope>NUCLEOTIDE SEQUENCE [LARGE SCALE GENOMIC DNA]</scope>
</reference>
<dbReference type="PROSITE" id="PS01196">
    <property type="entry name" value="PEPT_TRNA_HYDROL_2"/>
    <property type="match status" value="1"/>
</dbReference>
<dbReference type="GO" id="GO:0000049">
    <property type="term" value="F:tRNA binding"/>
    <property type="evidence" value="ECO:0007669"/>
    <property type="project" value="UniProtKB-UniRule"/>
</dbReference>
<dbReference type="Gene3D" id="3.40.50.1470">
    <property type="entry name" value="Peptidyl-tRNA hydrolase"/>
    <property type="match status" value="1"/>
</dbReference>
<protein>
    <recommendedName>
        <fullName evidence="6 7">Peptidyl-tRNA hydrolase</fullName>
        <shortName evidence="7">Pth</shortName>
        <ecNumber evidence="1 7">3.1.1.29</ecNumber>
    </recommendedName>
</protein>
<evidence type="ECO:0000313" key="11">
    <source>
        <dbReference type="EMBL" id="SCX05499.1"/>
    </source>
</evidence>
<dbReference type="RefSeq" id="WP_077117664.1">
    <property type="nucleotide sequence ID" value="NZ_FMUE01000001.1"/>
</dbReference>
<dbReference type="NCBIfam" id="TIGR00447">
    <property type="entry name" value="pth"/>
    <property type="match status" value="1"/>
</dbReference>
<feature type="site" description="Discriminates between blocked and unblocked aminoacyl-tRNA" evidence="7">
    <location>
        <position position="9"/>
    </location>
</feature>
<dbReference type="SUPFAM" id="SSF53178">
    <property type="entry name" value="Peptidyl-tRNA hydrolase-like"/>
    <property type="match status" value="1"/>
</dbReference>
<dbReference type="Proteomes" id="UP000187891">
    <property type="component" value="Unassembled WGS sequence"/>
</dbReference>
<evidence type="ECO:0000256" key="1">
    <source>
        <dbReference type="ARBA" id="ARBA00013260"/>
    </source>
</evidence>
<name>A0A1R3TD44_9HYPH</name>
<dbReference type="EC" id="3.1.1.29" evidence="1 7"/>
<dbReference type="InterPro" id="IPR001328">
    <property type="entry name" value="Pept_tRNA_hydro"/>
</dbReference>
<dbReference type="GO" id="GO:0005737">
    <property type="term" value="C:cytoplasm"/>
    <property type="evidence" value="ECO:0007669"/>
    <property type="project" value="UniProtKB-SubCell"/>
</dbReference>
<dbReference type="InterPro" id="IPR036416">
    <property type="entry name" value="Pept_tRNA_hydro_sf"/>
</dbReference>
<sequence length="238" mass="25926">MIIIAGLGNPGTQYASNRHNIGFMAVDALQRLPSFSPWSKKFKAEISEGEIAGEKVLLMKPLTFMNLSGESVGEAMRFYKVKTSDIIAIHDELDLVAGRARIKIGGGHGGHNGLKSIDAHCGKDYRRLRLGIGHPGDKDRVNGHVLGDFAKSDKVWLEPLIDAIADNVEMLVKGEDSQLMNKLALAVGVKGEIEKEAKPAKPTAKSHIHQARNSAQPKKLPETGPMADMLKRMFGKKD</sequence>
<dbReference type="PANTHER" id="PTHR17224">
    <property type="entry name" value="PEPTIDYL-TRNA HYDROLASE"/>
    <property type="match status" value="1"/>
</dbReference>
<feature type="active site" description="Proton acceptor" evidence="7">
    <location>
        <position position="19"/>
    </location>
</feature>
<feature type="site" description="Stabilizes the basic form of H active site to accept a proton" evidence="7">
    <location>
        <position position="91"/>
    </location>
</feature>
<comment type="catalytic activity">
    <reaction evidence="7 8">
        <text>an N-acyl-L-alpha-aminoacyl-tRNA + H2O = an N-acyl-L-amino acid + a tRNA + H(+)</text>
        <dbReference type="Rhea" id="RHEA:54448"/>
        <dbReference type="Rhea" id="RHEA-COMP:10123"/>
        <dbReference type="Rhea" id="RHEA-COMP:13883"/>
        <dbReference type="ChEBI" id="CHEBI:15377"/>
        <dbReference type="ChEBI" id="CHEBI:15378"/>
        <dbReference type="ChEBI" id="CHEBI:59874"/>
        <dbReference type="ChEBI" id="CHEBI:78442"/>
        <dbReference type="ChEBI" id="CHEBI:138191"/>
        <dbReference type="EC" id="3.1.1.29"/>
    </reaction>
</comment>
<comment type="similarity">
    <text evidence="5 7 9">Belongs to the PTH family.</text>
</comment>
<evidence type="ECO:0000313" key="12">
    <source>
        <dbReference type="Proteomes" id="UP000187891"/>
    </source>
</evidence>
<evidence type="ECO:0000256" key="6">
    <source>
        <dbReference type="ARBA" id="ARBA00050038"/>
    </source>
</evidence>
<evidence type="ECO:0000256" key="7">
    <source>
        <dbReference type="HAMAP-Rule" id="MF_00083"/>
    </source>
</evidence>
<feature type="binding site" evidence="7">
    <location>
        <position position="66"/>
    </location>
    <ligand>
        <name>tRNA</name>
        <dbReference type="ChEBI" id="CHEBI:17843"/>
    </ligand>
</feature>
<comment type="function">
    <text evidence="7">Hydrolyzes ribosome-free peptidyl-tRNAs (with 1 or more amino acids incorporated), which drop off the ribosome during protein synthesis, or as a result of ribosome stalling.</text>
</comment>
<comment type="subunit">
    <text evidence="7">Monomer.</text>
</comment>
<dbReference type="Pfam" id="PF01195">
    <property type="entry name" value="Pept_tRNA_hydro"/>
    <property type="match status" value="1"/>
</dbReference>
<dbReference type="AlphaFoldDB" id="A0A1R3TD44"/>
<dbReference type="GO" id="GO:0072344">
    <property type="term" value="P:rescue of stalled ribosome"/>
    <property type="evidence" value="ECO:0007669"/>
    <property type="project" value="UniProtKB-UniRule"/>
</dbReference>
<dbReference type="EMBL" id="FMUE01000001">
    <property type="protein sequence ID" value="SCX05499.1"/>
    <property type="molecule type" value="Genomic_DNA"/>
</dbReference>
<keyword evidence="3 7" id="KW-0378">Hydrolase</keyword>
<dbReference type="FunFam" id="3.40.50.1470:FF:000001">
    <property type="entry name" value="Peptidyl-tRNA hydrolase"/>
    <property type="match status" value="1"/>
</dbReference>
<dbReference type="PANTHER" id="PTHR17224:SF1">
    <property type="entry name" value="PEPTIDYL-TRNA HYDROLASE"/>
    <property type="match status" value="1"/>
</dbReference>
<evidence type="ECO:0000256" key="9">
    <source>
        <dbReference type="RuleBase" id="RU004320"/>
    </source>
</evidence>
<feature type="binding site" evidence="7">
    <location>
        <position position="14"/>
    </location>
    <ligand>
        <name>tRNA</name>
        <dbReference type="ChEBI" id="CHEBI:17843"/>
    </ligand>
</feature>
<feature type="region of interest" description="Disordered" evidence="10">
    <location>
        <begin position="197"/>
        <end position="227"/>
    </location>
</feature>
<organism evidence="11 12">
    <name type="scientific">Agrobacterium rosae</name>
    <dbReference type="NCBI Taxonomy" id="1972867"/>
    <lineage>
        <taxon>Bacteria</taxon>
        <taxon>Pseudomonadati</taxon>
        <taxon>Pseudomonadota</taxon>
        <taxon>Alphaproteobacteria</taxon>
        <taxon>Hyphomicrobiales</taxon>
        <taxon>Rhizobiaceae</taxon>
        <taxon>Rhizobium/Agrobacterium group</taxon>
        <taxon>Agrobacterium</taxon>
    </lineage>
</organism>
<dbReference type="GO" id="GO:0006515">
    <property type="term" value="P:protein quality control for misfolded or incompletely synthesized proteins"/>
    <property type="evidence" value="ECO:0007669"/>
    <property type="project" value="UniProtKB-UniRule"/>
</dbReference>
<keyword evidence="7" id="KW-0963">Cytoplasm</keyword>
<comment type="subcellular location">
    <subcellularLocation>
        <location evidence="7">Cytoplasm</location>
    </subcellularLocation>
</comment>
<evidence type="ECO:0000256" key="10">
    <source>
        <dbReference type="SAM" id="MobiDB-lite"/>
    </source>
</evidence>
<dbReference type="PROSITE" id="PS01195">
    <property type="entry name" value="PEPT_TRNA_HYDROL_1"/>
    <property type="match status" value="1"/>
</dbReference>
<evidence type="ECO:0000256" key="5">
    <source>
        <dbReference type="ARBA" id="ARBA00038063"/>
    </source>
</evidence>